<dbReference type="Gene3D" id="2.60.40.10">
    <property type="entry name" value="Immunoglobulins"/>
    <property type="match status" value="2"/>
</dbReference>
<evidence type="ECO:0008006" key="3">
    <source>
        <dbReference type="Google" id="ProtNLM"/>
    </source>
</evidence>
<evidence type="ECO:0000313" key="2">
    <source>
        <dbReference type="Proteomes" id="UP000076587"/>
    </source>
</evidence>
<dbReference type="Proteomes" id="UP000076587">
    <property type="component" value="Unassembled WGS sequence"/>
</dbReference>
<reference evidence="1 2" key="1">
    <citation type="submission" date="2013-07" db="EMBL/GenBank/DDBJ databases">
        <title>Comparative Genomic and Metabolomic Analysis of Twelve Strains of Pseudoalteromonas luteoviolacea.</title>
        <authorList>
            <person name="Vynne N.G."/>
            <person name="Mansson M."/>
            <person name="Gram L."/>
        </authorList>
    </citation>
    <scope>NUCLEOTIDE SEQUENCE [LARGE SCALE GENOMIC DNA]</scope>
    <source>
        <strain evidence="1 2">NCIMB 1942</strain>
    </source>
</reference>
<dbReference type="AlphaFoldDB" id="A0A167BZP8"/>
<dbReference type="InterPro" id="IPR013783">
    <property type="entry name" value="Ig-like_fold"/>
</dbReference>
<dbReference type="Pfam" id="PF17957">
    <property type="entry name" value="Big_7"/>
    <property type="match status" value="2"/>
</dbReference>
<sequence>MAFIDAYREHFSIESICKELPIAPTGDVAINLGESVAIRFNANDTDGFVEKVAVSVNGQLLTELTNTPFALNNKPTKAGTYQLSAVAFDDDNVQSKVVRSTIKVTDNVTEPTPEAPSVDLTSPANGSSFDKGQRITLTVNASDKDLKQVAYFINGKQVTVSTSAPYTATYKVQAEGNYTVHAVATDAKGLSTQCKTHQFSIKDATKTYAAPTWNANAVYAAGKQA</sequence>
<dbReference type="RefSeq" id="WP_063377231.1">
    <property type="nucleotide sequence ID" value="NZ_AUXT01000160.1"/>
</dbReference>
<comment type="caution">
    <text evidence="1">The sequence shown here is derived from an EMBL/GenBank/DDBJ whole genome shotgun (WGS) entry which is preliminary data.</text>
</comment>
<proteinExistence type="predicted"/>
<protein>
    <recommendedName>
        <fullName evidence="3">Bacterial Ig-like domain-containing protein</fullName>
    </recommendedName>
</protein>
<evidence type="ECO:0000313" key="1">
    <source>
        <dbReference type="EMBL" id="KZN47078.1"/>
    </source>
</evidence>
<gene>
    <name evidence="1" type="ORF">N482_10855</name>
</gene>
<dbReference type="EMBL" id="AUXT01000160">
    <property type="protein sequence ID" value="KZN47078.1"/>
    <property type="molecule type" value="Genomic_DNA"/>
</dbReference>
<name>A0A167BZP8_9GAMM</name>
<accession>A0A167BZP8</accession>
<organism evidence="1 2">
    <name type="scientific">Pseudoalteromonas luteoviolacea NCIMB 1942</name>
    <dbReference type="NCBI Taxonomy" id="1365253"/>
    <lineage>
        <taxon>Bacteria</taxon>
        <taxon>Pseudomonadati</taxon>
        <taxon>Pseudomonadota</taxon>
        <taxon>Gammaproteobacteria</taxon>
        <taxon>Alteromonadales</taxon>
        <taxon>Pseudoalteromonadaceae</taxon>
        <taxon>Pseudoalteromonas</taxon>
    </lineage>
</organism>
<dbReference type="PATRIC" id="fig|1365253.3.peg.2606"/>